<evidence type="ECO:0000313" key="1">
    <source>
        <dbReference type="EMBL" id="KAK9139602.1"/>
    </source>
</evidence>
<protein>
    <submittedName>
        <fullName evidence="1">Uncharacterized protein</fullName>
    </submittedName>
</protein>
<gene>
    <name evidence="1" type="ORF">Scep_009283</name>
</gene>
<reference evidence="1 2" key="1">
    <citation type="submission" date="2024-01" db="EMBL/GenBank/DDBJ databases">
        <title>Genome assemblies of Stephania.</title>
        <authorList>
            <person name="Yang L."/>
        </authorList>
    </citation>
    <scope>NUCLEOTIDE SEQUENCE [LARGE SCALE GENOMIC DNA]</scope>
    <source>
        <strain evidence="1">JXDWG</strain>
        <tissue evidence="1">Leaf</tissue>
    </source>
</reference>
<dbReference type="PANTHER" id="PTHR47479">
    <property type="entry name" value="OS05G0393200 PROTEIN"/>
    <property type="match status" value="1"/>
</dbReference>
<proteinExistence type="predicted"/>
<dbReference type="EMBL" id="JBBNAG010000004">
    <property type="protein sequence ID" value="KAK9139602.1"/>
    <property type="molecule type" value="Genomic_DNA"/>
</dbReference>
<organism evidence="1 2">
    <name type="scientific">Stephania cephalantha</name>
    <dbReference type="NCBI Taxonomy" id="152367"/>
    <lineage>
        <taxon>Eukaryota</taxon>
        <taxon>Viridiplantae</taxon>
        <taxon>Streptophyta</taxon>
        <taxon>Embryophyta</taxon>
        <taxon>Tracheophyta</taxon>
        <taxon>Spermatophyta</taxon>
        <taxon>Magnoliopsida</taxon>
        <taxon>Ranunculales</taxon>
        <taxon>Menispermaceae</taxon>
        <taxon>Menispermoideae</taxon>
        <taxon>Cissampelideae</taxon>
        <taxon>Stephania</taxon>
    </lineage>
</organism>
<name>A0AAP0JSZ4_9MAGN</name>
<dbReference type="AlphaFoldDB" id="A0AAP0JSZ4"/>
<dbReference type="InterPro" id="IPR044196">
    <property type="entry name" value="At5g19025-like"/>
</dbReference>
<dbReference type="Proteomes" id="UP001419268">
    <property type="component" value="Unassembled WGS sequence"/>
</dbReference>
<comment type="caution">
    <text evidence="1">The sequence shown here is derived from an EMBL/GenBank/DDBJ whole genome shotgun (WGS) entry which is preliminary data.</text>
</comment>
<accession>A0AAP0JSZ4</accession>
<sequence>MAPPCGRAVLLFRARCGCPVAKLEAWGNKRGKKHNKLPLTALRVSNYLVMITSPLFSKLCYFGATEKRRERSIR</sequence>
<dbReference type="PANTHER" id="PTHR47479:SF2">
    <property type="entry name" value="OS05G0393200 PROTEIN"/>
    <property type="match status" value="1"/>
</dbReference>
<keyword evidence="2" id="KW-1185">Reference proteome</keyword>
<evidence type="ECO:0000313" key="2">
    <source>
        <dbReference type="Proteomes" id="UP001419268"/>
    </source>
</evidence>